<comment type="caution">
    <text evidence="3">Lacks conserved residue(s) required for the propagation of feature annotation.</text>
</comment>
<comment type="similarity">
    <text evidence="1">Belongs to the peptidase C2 family.</text>
</comment>
<evidence type="ECO:0000256" key="1">
    <source>
        <dbReference type="ARBA" id="ARBA00007623"/>
    </source>
</evidence>
<dbReference type="SUPFAM" id="SSF47473">
    <property type="entry name" value="EF-hand"/>
    <property type="match status" value="1"/>
</dbReference>
<evidence type="ECO:0000313" key="6">
    <source>
        <dbReference type="EMBL" id="RZF47212.1"/>
    </source>
</evidence>
<dbReference type="PANTHER" id="PTHR10183:SF424">
    <property type="entry name" value="CALPAIN-B-LIKE PROTEIN"/>
    <property type="match status" value="1"/>
</dbReference>
<feature type="active site" evidence="2">
    <location>
        <position position="360"/>
    </location>
</feature>
<protein>
    <recommendedName>
        <fullName evidence="5">Calpain catalytic domain-containing protein</fullName>
    </recommendedName>
</protein>
<dbReference type="InterPro" id="IPR022683">
    <property type="entry name" value="Calpain_III"/>
</dbReference>
<dbReference type="SMART" id="SM00230">
    <property type="entry name" value="CysPc"/>
    <property type="match status" value="1"/>
</dbReference>
<sequence length="783" mass="89015">MSAADSGGGGAGCWDRCVQWSDLLPCSSAAQPQLQPTAANRSSASNNHHIHTNGKSKSNGHLHNGTNGVTPGRVWANGGIKRPDDKHSTLSRYWTVERPRAAKTANYQALRRACRERGALFEDIDFPPVPRSLYRHKKPPFQPIVWMRPHEMCQRPRFMTESGLVNVEAGDLGDSWFLAAVSSLSLTPRFLERVVPSDQSFDTTTSYCGLFRFRFWHFGEWREVLIDDRLPTYRGRLIYLHSTNPTEFWAALLEKAYAKLYGCYENLAQGGSTTRALQDLTGGIVQSFGLSNQDRYLTYQVLNSAVPRSSLLIASINPEKESKRQLRLRNGLMTQTAYSVTGLARVRGPLGETPLVRLRNPWGRGEWTGPWSERSWEWDGLADRDKELLSVRVRNDDTTAMNPQFHIQIPRSSSNKCHVVVSVTQFYETEPDNKRKKPLYAIGFAVYEIPHSMPRLTPQFVGEQKPLDVTNHSIAREVVTFFTLPPGDYIVVPQTNVPNCDGKFLLRILTDEQSNIWEVNEDNMVFRNISAEFLEEAVVLKPLDVTNHSIAREVVTFFTLPPGDYIVVPQTNVPNCDGKFLLRILTDEQSNIWEVNEDNMVFRNISAEFLEEAVVLPDGKNFIAKLLIKYPPEVDVVQLQKILKNHWKAYLLEKPSLELCKSLIMLRDVNISGRINLLDIPVLMHMLHFWRIAFEKFDRSGSSSKTSSYNLRALLWEAGSTVSNKVLECLVLRFSRNSILTAECFVMAMVRLHLAHERYHSLDTKVKGNPLSLEEMILMTIYS</sequence>
<proteinExistence type="inferred from homology"/>
<feature type="compositionally biased region" description="Basic residues" evidence="4">
    <location>
        <begin position="48"/>
        <end position="60"/>
    </location>
</feature>
<dbReference type="Gene3D" id="1.10.238.10">
    <property type="entry name" value="EF-hand"/>
    <property type="match status" value="1"/>
</dbReference>
<dbReference type="SUPFAM" id="SSF49758">
    <property type="entry name" value="Calpain large subunit, middle domain (domain III)"/>
    <property type="match status" value="2"/>
</dbReference>
<dbReference type="SUPFAM" id="SSF54001">
    <property type="entry name" value="Cysteine proteinases"/>
    <property type="match status" value="1"/>
</dbReference>
<comment type="caution">
    <text evidence="6">The sequence shown here is derived from an EMBL/GenBank/DDBJ whole genome shotgun (WGS) entry which is preliminary data.</text>
</comment>
<gene>
    <name evidence="6" type="ORF">LSTR_LSTR004921</name>
</gene>
<keyword evidence="7" id="KW-1185">Reference proteome</keyword>
<dbReference type="InterPro" id="IPR022684">
    <property type="entry name" value="Calpain_cysteine_protease"/>
</dbReference>
<evidence type="ECO:0000313" key="7">
    <source>
        <dbReference type="Proteomes" id="UP000291343"/>
    </source>
</evidence>
<accession>A0A482XN16</accession>
<dbReference type="SMART" id="SM00720">
    <property type="entry name" value="calpain_III"/>
    <property type="match status" value="1"/>
</dbReference>
<name>A0A482XN16_LAOST</name>
<dbReference type="Gene3D" id="2.60.120.380">
    <property type="match status" value="2"/>
</dbReference>
<reference evidence="6 7" key="1">
    <citation type="journal article" date="2017" name="Gigascience">
        <title>Genome sequence of the small brown planthopper, Laodelphax striatellus.</title>
        <authorList>
            <person name="Zhu J."/>
            <person name="Jiang F."/>
            <person name="Wang X."/>
            <person name="Yang P."/>
            <person name="Bao Y."/>
            <person name="Zhao W."/>
            <person name="Wang W."/>
            <person name="Lu H."/>
            <person name="Wang Q."/>
            <person name="Cui N."/>
            <person name="Li J."/>
            <person name="Chen X."/>
            <person name="Luo L."/>
            <person name="Yu J."/>
            <person name="Kang L."/>
            <person name="Cui F."/>
        </authorList>
    </citation>
    <scope>NUCLEOTIDE SEQUENCE [LARGE SCALE GENOMIC DNA]</scope>
    <source>
        <strain evidence="6">Lst14</strain>
    </source>
</reference>
<dbReference type="InterPro" id="IPR022682">
    <property type="entry name" value="Calpain_domain_III"/>
</dbReference>
<dbReference type="Pfam" id="PF00648">
    <property type="entry name" value="Peptidase_C2"/>
    <property type="match status" value="1"/>
</dbReference>
<dbReference type="CDD" id="cd00044">
    <property type="entry name" value="CysPc"/>
    <property type="match status" value="1"/>
</dbReference>
<dbReference type="InterPro" id="IPR038765">
    <property type="entry name" value="Papain-like_cys_pep_sf"/>
</dbReference>
<dbReference type="FunFam" id="3.90.70.10:FF:000114">
    <property type="entry name" value="Calpain a"/>
    <property type="match status" value="1"/>
</dbReference>
<dbReference type="GO" id="GO:0006508">
    <property type="term" value="P:proteolysis"/>
    <property type="evidence" value="ECO:0007669"/>
    <property type="project" value="InterPro"/>
</dbReference>
<dbReference type="InterPro" id="IPR036213">
    <property type="entry name" value="Calpain_III_sf"/>
</dbReference>
<dbReference type="Proteomes" id="UP000291343">
    <property type="component" value="Unassembled WGS sequence"/>
</dbReference>
<evidence type="ECO:0000259" key="5">
    <source>
        <dbReference type="PROSITE" id="PS50203"/>
    </source>
</evidence>
<dbReference type="InterPro" id="IPR011992">
    <property type="entry name" value="EF-hand-dom_pair"/>
</dbReference>
<dbReference type="Gene3D" id="3.90.70.10">
    <property type="entry name" value="Cysteine proteinases"/>
    <property type="match status" value="1"/>
</dbReference>
<dbReference type="EMBL" id="QKKF02004629">
    <property type="protein sequence ID" value="RZF47212.1"/>
    <property type="molecule type" value="Genomic_DNA"/>
</dbReference>
<evidence type="ECO:0000256" key="2">
    <source>
        <dbReference type="PIRSR" id="PIRSR622684-1"/>
    </source>
</evidence>
<feature type="region of interest" description="Disordered" evidence="4">
    <location>
        <begin position="32"/>
        <end position="87"/>
    </location>
</feature>
<organism evidence="6 7">
    <name type="scientific">Laodelphax striatellus</name>
    <name type="common">Small brown planthopper</name>
    <name type="synonym">Delphax striatella</name>
    <dbReference type="NCBI Taxonomy" id="195883"/>
    <lineage>
        <taxon>Eukaryota</taxon>
        <taxon>Metazoa</taxon>
        <taxon>Ecdysozoa</taxon>
        <taxon>Arthropoda</taxon>
        <taxon>Hexapoda</taxon>
        <taxon>Insecta</taxon>
        <taxon>Pterygota</taxon>
        <taxon>Neoptera</taxon>
        <taxon>Paraneoptera</taxon>
        <taxon>Hemiptera</taxon>
        <taxon>Auchenorrhyncha</taxon>
        <taxon>Fulgoroidea</taxon>
        <taxon>Delphacidae</taxon>
        <taxon>Criomorphinae</taxon>
        <taxon>Laodelphax</taxon>
    </lineage>
</organism>
<dbReference type="SMR" id="A0A482XN16"/>
<dbReference type="AlphaFoldDB" id="A0A482XN16"/>
<dbReference type="PROSITE" id="PS50203">
    <property type="entry name" value="CALPAIN_CAT"/>
    <property type="match status" value="1"/>
</dbReference>
<dbReference type="OrthoDB" id="424753at2759"/>
<dbReference type="PANTHER" id="PTHR10183">
    <property type="entry name" value="CALPAIN"/>
    <property type="match status" value="1"/>
</dbReference>
<dbReference type="InterPro" id="IPR001300">
    <property type="entry name" value="Peptidase_C2_calpain_cat"/>
</dbReference>
<dbReference type="PRINTS" id="PR00704">
    <property type="entry name" value="CALPAIN"/>
</dbReference>
<dbReference type="STRING" id="195883.A0A482XN16"/>
<dbReference type="GO" id="GO:0005737">
    <property type="term" value="C:cytoplasm"/>
    <property type="evidence" value="ECO:0007669"/>
    <property type="project" value="TreeGrafter"/>
</dbReference>
<evidence type="ECO:0000256" key="3">
    <source>
        <dbReference type="PROSITE-ProRule" id="PRU00239"/>
    </source>
</evidence>
<dbReference type="GO" id="GO:0004198">
    <property type="term" value="F:calcium-dependent cysteine-type endopeptidase activity"/>
    <property type="evidence" value="ECO:0007669"/>
    <property type="project" value="InterPro"/>
</dbReference>
<feature type="domain" description="Calpain catalytic" evidence="5">
    <location>
        <begin position="120"/>
        <end position="402"/>
    </location>
</feature>
<feature type="compositionally biased region" description="Polar residues" evidence="4">
    <location>
        <begin position="32"/>
        <end position="47"/>
    </location>
</feature>
<evidence type="ECO:0000256" key="4">
    <source>
        <dbReference type="SAM" id="MobiDB-lite"/>
    </source>
</evidence>
<dbReference type="Pfam" id="PF01067">
    <property type="entry name" value="Calpain_III"/>
    <property type="match status" value="1"/>
</dbReference>
<dbReference type="InParanoid" id="A0A482XN16"/>